<dbReference type="GO" id="GO:0016020">
    <property type="term" value="C:membrane"/>
    <property type="evidence" value="ECO:0007669"/>
    <property type="project" value="UniProtKB-SubCell"/>
</dbReference>
<comment type="caution">
    <text evidence="6">The sequence shown here is derived from an EMBL/GenBank/DDBJ whole genome shotgun (WGS) entry which is preliminary data.</text>
</comment>
<feature type="transmembrane region" description="Helical" evidence="5">
    <location>
        <begin position="234"/>
        <end position="253"/>
    </location>
</feature>
<sequence length="352" mass="38477">PLVLFGTVITHFFGGSAGREGTAVQIGGSIADRIGSIFGLKGNYKQILLITGIASGFSAVFGTPMTGVVFALEVLVIGKIQYKGVLHALIAALVADYVCLLFPIHHTHYQINTTVNENFYSIYFWLKIILAGILFGLVANSFSLLIYSFKKAYAKIAFRSWFTPIIGALIIILLAQLVGYDYLGLGVNPNYPGAASLIGAFHINGVTHWSWLWKLLFTTITLSAGFKGGEVTPLFFIGAALGNTLGILMGLPVDLMAGLGFIAVFAGATNTPLACCFMGLELFGSQYLPLYVVVCFLAYYCNGLGGIYEAQLISDRKSYFFFHTKQKTLGNYQEQGRLYLKRRIKNLRSKYL</sequence>
<evidence type="ECO:0000313" key="7">
    <source>
        <dbReference type="Proteomes" id="UP000249645"/>
    </source>
</evidence>
<keyword evidence="3 5" id="KW-1133">Transmembrane helix</keyword>
<feature type="transmembrane region" description="Helical" evidence="5">
    <location>
        <begin position="84"/>
        <end position="104"/>
    </location>
</feature>
<dbReference type="GO" id="GO:0015108">
    <property type="term" value="F:chloride transmembrane transporter activity"/>
    <property type="evidence" value="ECO:0007669"/>
    <property type="project" value="InterPro"/>
</dbReference>
<dbReference type="Pfam" id="PF00654">
    <property type="entry name" value="Voltage_CLC"/>
    <property type="match status" value="1"/>
</dbReference>
<evidence type="ECO:0000256" key="1">
    <source>
        <dbReference type="ARBA" id="ARBA00004141"/>
    </source>
</evidence>
<dbReference type="AlphaFoldDB" id="A0A2W5GBN7"/>
<evidence type="ECO:0000256" key="5">
    <source>
        <dbReference type="SAM" id="Phobius"/>
    </source>
</evidence>
<dbReference type="Proteomes" id="UP000249645">
    <property type="component" value="Unassembled WGS sequence"/>
</dbReference>
<dbReference type="EMBL" id="QFOI01000590">
    <property type="protein sequence ID" value="PZP40752.1"/>
    <property type="molecule type" value="Genomic_DNA"/>
</dbReference>
<evidence type="ECO:0000256" key="2">
    <source>
        <dbReference type="ARBA" id="ARBA00022692"/>
    </source>
</evidence>
<name>A0A2W5GBN7_9SPHI</name>
<dbReference type="SUPFAM" id="SSF81340">
    <property type="entry name" value="Clc chloride channel"/>
    <property type="match status" value="1"/>
</dbReference>
<evidence type="ECO:0000256" key="3">
    <source>
        <dbReference type="ARBA" id="ARBA00022989"/>
    </source>
</evidence>
<evidence type="ECO:0000256" key="4">
    <source>
        <dbReference type="ARBA" id="ARBA00023136"/>
    </source>
</evidence>
<dbReference type="InterPro" id="IPR001807">
    <property type="entry name" value="ClC"/>
</dbReference>
<dbReference type="InterPro" id="IPR014743">
    <property type="entry name" value="Cl-channel_core"/>
</dbReference>
<dbReference type="InterPro" id="IPR050368">
    <property type="entry name" value="ClC-type_chloride_channel"/>
</dbReference>
<accession>A0A2W5GBN7</accession>
<feature type="transmembrane region" description="Helical" evidence="5">
    <location>
        <begin position="47"/>
        <end position="72"/>
    </location>
</feature>
<reference evidence="6 7" key="1">
    <citation type="submission" date="2017-11" db="EMBL/GenBank/DDBJ databases">
        <title>Infants hospitalized years apart are colonized by the same room-sourced microbial strains.</title>
        <authorList>
            <person name="Brooks B."/>
            <person name="Olm M.R."/>
            <person name="Firek B.A."/>
            <person name="Baker R."/>
            <person name="Thomas B.C."/>
            <person name="Morowitz M.J."/>
            <person name="Banfield J.F."/>
        </authorList>
    </citation>
    <scope>NUCLEOTIDE SEQUENCE [LARGE SCALE GENOMIC DNA]</scope>
    <source>
        <strain evidence="6">S2_009_000_R2_76</strain>
    </source>
</reference>
<gene>
    <name evidence="6" type="ORF">DI598_19125</name>
</gene>
<organism evidence="6 7">
    <name type="scientific">Pseudopedobacter saltans</name>
    <dbReference type="NCBI Taxonomy" id="151895"/>
    <lineage>
        <taxon>Bacteria</taxon>
        <taxon>Pseudomonadati</taxon>
        <taxon>Bacteroidota</taxon>
        <taxon>Sphingobacteriia</taxon>
        <taxon>Sphingobacteriales</taxon>
        <taxon>Sphingobacteriaceae</taxon>
        <taxon>Pseudopedobacter</taxon>
    </lineage>
</organism>
<feature type="non-terminal residue" evidence="6">
    <location>
        <position position="1"/>
    </location>
</feature>
<feature type="transmembrane region" description="Helical" evidence="5">
    <location>
        <begin position="259"/>
        <end position="280"/>
    </location>
</feature>
<feature type="transmembrane region" description="Helical" evidence="5">
    <location>
        <begin position="161"/>
        <end position="179"/>
    </location>
</feature>
<protein>
    <submittedName>
        <fullName evidence="6">Voltage-gated chloride channel protein</fullName>
    </submittedName>
</protein>
<dbReference type="PRINTS" id="PR00762">
    <property type="entry name" value="CLCHANNEL"/>
</dbReference>
<proteinExistence type="predicted"/>
<feature type="transmembrane region" description="Helical" evidence="5">
    <location>
        <begin position="287"/>
        <end position="308"/>
    </location>
</feature>
<feature type="transmembrane region" description="Helical" evidence="5">
    <location>
        <begin position="124"/>
        <end position="149"/>
    </location>
</feature>
<dbReference type="Gene3D" id="1.10.3080.10">
    <property type="entry name" value="Clc chloride channel"/>
    <property type="match status" value="1"/>
</dbReference>
<dbReference type="PANTHER" id="PTHR43427">
    <property type="entry name" value="CHLORIDE CHANNEL PROTEIN CLC-E"/>
    <property type="match status" value="1"/>
</dbReference>
<keyword evidence="2 5" id="KW-0812">Transmembrane</keyword>
<dbReference type="PANTHER" id="PTHR43427:SF12">
    <property type="entry name" value="CHLORIDE TRANSPORTER"/>
    <property type="match status" value="1"/>
</dbReference>
<comment type="subcellular location">
    <subcellularLocation>
        <location evidence="1">Membrane</location>
        <topology evidence="1">Multi-pass membrane protein</topology>
    </subcellularLocation>
</comment>
<keyword evidence="4 5" id="KW-0472">Membrane</keyword>
<evidence type="ECO:0000313" key="6">
    <source>
        <dbReference type="EMBL" id="PZP40752.1"/>
    </source>
</evidence>
<feature type="transmembrane region" description="Helical" evidence="5">
    <location>
        <begin position="191"/>
        <end position="213"/>
    </location>
</feature>